<accession>A0A926DUA9</accession>
<dbReference type="GO" id="GO:0043565">
    <property type="term" value="F:sequence-specific DNA binding"/>
    <property type="evidence" value="ECO:0007669"/>
    <property type="project" value="InterPro"/>
</dbReference>
<keyword evidence="3" id="KW-0804">Transcription</keyword>
<dbReference type="Gene3D" id="1.10.10.60">
    <property type="entry name" value="Homeodomain-like"/>
    <property type="match status" value="2"/>
</dbReference>
<proteinExistence type="predicted"/>
<dbReference type="InterPro" id="IPR037923">
    <property type="entry name" value="HTH-like"/>
</dbReference>
<reference evidence="5" key="1">
    <citation type="submission" date="2020-08" db="EMBL/GenBank/DDBJ databases">
        <title>Genome public.</title>
        <authorList>
            <person name="Liu C."/>
            <person name="Sun Q."/>
        </authorList>
    </citation>
    <scope>NUCLEOTIDE SEQUENCE</scope>
    <source>
        <strain evidence="5">NSJ-32</strain>
    </source>
</reference>
<dbReference type="InterPro" id="IPR009057">
    <property type="entry name" value="Homeodomain-like_sf"/>
</dbReference>
<evidence type="ECO:0000259" key="4">
    <source>
        <dbReference type="PROSITE" id="PS01124"/>
    </source>
</evidence>
<keyword evidence="6" id="KW-1185">Reference proteome</keyword>
<dbReference type="EMBL" id="JACRSQ010000010">
    <property type="protein sequence ID" value="MBC8543509.1"/>
    <property type="molecule type" value="Genomic_DNA"/>
</dbReference>
<dbReference type="SUPFAM" id="SSF51215">
    <property type="entry name" value="Regulatory protein AraC"/>
    <property type="match status" value="1"/>
</dbReference>
<evidence type="ECO:0000256" key="3">
    <source>
        <dbReference type="ARBA" id="ARBA00023163"/>
    </source>
</evidence>
<dbReference type="Proteomes" id="UP000657006">
    <property type="component" value="Unassembled WGS sequence"/>
</dbReference>
<dbReference type="PROSITE" id="PS00041">
    <property type="entry name" value="HTH_ARAC_FAMILY_1"/>
    <property type="match status" value="1"/>
</dbReference>
<dbReference type="PROSITE" id="PS01124">
    <property type="entry name" value="HTH_ARAC_FAMILY_2"/>
    <property type="match status" value="1"/>
</dbReference>
<protein>
    <submittedName>
        <fullName evidence="5">Helix-turn-helix transcriptional regulator</fullName>
    </submittedName>
</protein>
<dbReference type="SMART" id="SM00342">
    <property type="entry name" value="HTH_ARAC"/>
    <property type="match status" value="1"/>
</dbReference>
<evidence type="ECO:0000256" key="1">
    <source>
        <dbReference type="ARBA" id="ARBA00023015"/>
    </source>
</evidence>
<evidence type="ECO:0000256" key="2">
    <source>
        <dbReference type="ARBA" id="ARBA00023125"/>
    </source>
</evidence>
<dbReference type="PRINTS" id="PR00032">
    <property type="entry name" value="HTHARAC"/>
</dbReference>
<dbReference type="InterPro" id="IPR018060">
    <property type="entry name" value="HTH_AraC"/>
</dbReference>
<evidence type="ECO:0000313" key="5">
    <source>
        <dbReference type="EMBL" id="MBC8543509.1"/>
    </source>
</evidence>
<dbReference type="PANTHER" id="PTHR43280">
    <property type="entry name" value="ARAC-FAMILY TRANSCRIPTIONAL REGULATOR"/>
    <property type="match status" value="1"/>
</dbReference>
<dbReference type="InterPro" id="IPR003313">
    <property type="entry name" value="AraC-bd"/>
</dbReference>
<evidence type="ECO:0000313" key="6">
    <source>
        <dbReference type="Proteomes" id="UP000657006"/>
    </source>
</evidence>
<name>A0A926DUA9_9FIRM</name>
<gene>
    <name evidence="5" type="ORF">H8730_08130</name>
</gene>
<dbReference type="PANTHER" id="PTHR43280:SF30">
    <property type="entry name" value="MMSAB OPERON REGULATORY PROTEIN"/>
    <property type="match status" value="1"/>
</dbReference>
<dbReference type="GO" id="GO:0003700">
    <property type="term" value="F:DNA-binding transcription factor activity"/>
    <property type="evidence" value="ECO:0007669"/>
    <property type="project" value="InterPro"/>
</dbReference>
<dbReference type="Gene3D" id="2.60.120.280">
    <property type="entry name" value="Regulatory protein AraC"/>
    <property type="match status" value="1"/>
</dbReference>
<dbReference type="InterPro" id="IPR018062">
    <property type="entry name" value="HTH_AraC-typ_CS"/>
</dbReference>
<dbReference type="InterPro" id="IPR020449">
    <property type="entry name" value="Tscrpt_reg_AraC-type_HTH"/>
</dbReference>
<keyword evidence="2" id="KW-0238">DNA-binding</keyword>
<sequence length="278" mass="32569">MEQSSGYYYPDSFDQVDLEHPFSVYSCGRYKLVGDEVSHTFRPSGRHDYQLLYVADGVAYFQLPDGEHKATQGDAVLYHPRQSQDYVYMASDHPEVFWLHFSGTQVETLLRDWKLDQGYHFHVSCQSDYQTLFHRIIRELQLCELNYVEMANLLAQELLSLMSRNLLQDSRRNLQIQQAMAAIHEDYSSHISIAQYAQNLNMSICWFIRIFKQYTGLSPQQYIIRTRMIKARELLSASSYNISEIAAMVGYDNPLYFSRLFKKTTGLSPREYKRLQNS</sequence>
<dbReference type="RefSeq" id="WP_177720045.1">
    <property type="nucleotide sequence ID" value="NZ_JACRSQ010000010.1"/>
</dbReference>
<dbReference type="AlphaFoldDB" id="A0A926DUA9"/>
<dbReference type="Pfam" id="PF12833">
    <property type="entry name" value="HTH_18"/>
    <property type="match status" value="1"/>
</dbReference>
<comment type="caution">
    <text evidence="5">The sequence shown here is derived from an EMBL/GenBank/DDBJ whole genome shotgun (WGS) entry which is preliminary data.</text>
</comment>
<dbReference type="Pfam" id="PF02311">
    <property type="entry name" value="AraC_binding"/>
    <property type="match status" value="1"/>
</dbReference>
<keyword evidence="1" id="KW-0805">Transcription regulation</keyword>
<dbReference type="SUPFAM" id="SSF46689">
    <property type="entry name" value="Homeodomain-like"/>
    <property type="match status" value="2"/>
</dbReference>
<feature type="domain" description="HTH araC/xylS-type" evidence="4">
    <location>
        <begin position="177"/>
        <end position="275"/>
    </location>
</feature>
<organism evidence="5 6">
    <name type="scientific">Bianquea renquensis</name>
    <dbReference type="NCBI Taxonomy" id="2763661"/>
    <lineage>
        <taxon>Bacteria</taxon>
        <taxon>Bacillati</taxon>
        <taxon>Bacillota</taxon>
        <taxon>Clostridia</taxon>
        <taxon>Eubacteriales</taxon>
        <taxon>Bianqueaceae</taxon>
        <taxon>Bianquea</taxon>
    </lineage>
</organism>